<reference evidence="8 9" key="1">
    <citation type="journal article" date="2017" name="PLoS Biol.">
        <title>The sea cucumber genome provides insights into morphological evolution and visceral regeneration.</title>
        <authorList>
            <person name="Zhang X."/>
            <person name="Sun L."/>
            <person name="Yuan J."/>
            <person name="Sun Y."/>
            <person name="Gao Y."/>
            <person name="Zhang L."/>
            <person name="Li S."/>
            <person name="Dai H."/>
            <person name="Hamel J.F."/>
            <person name="Liu C."/>
            <person name="Yu Y."/>
            <person name="Liu S."/>
            <person name="Lin W."/>
            <person name="Guo K."/>
            <person name="Jin S."/>
            <person name="Xu P."/>
            <person name="Storey K.B."/>
            <person name="Huan P."/>
            <person name="Zhang T."/>
            <person name="Zhou Y."/>
            <person name="Zhang J."/>
            <person name="Lin C."/>
            <person name="Li X."/>
            <person name="Xing L."/>
            <person name="Huo D."/>
            <person name="Sun M."/>
            <person name="Wang L."/>
            <person name="Mercier A."/>
            <person name="Li F."/>
            <person name="Yang H."/>
            <person name="Xiang J."/>
        </authorList>
    </citation>
    <scope>NUCLEOTIDE SEQUENCE [LARGE SCALE GENOMIC DNA]</scope>
    <source>
        <strain evidence="8">Shaxun</strain>
        <tissue evidence="8">Muscle</tissue>
    </source>
</reference>
<dbReference type="InterPro" id="IPR036259">
    <property type="entry name" value="MFS_trans_sf"/>
</dbReference>
<evidence type="ECO:0000256" key="3">
    <source>
        <dbReference type="ARBA" id="ARBA00022989"/>
    </source>
</evidence>
<proteinExistence type="predicted"/>
<keyword evidence="5" id="KW-0175">Coiled coil</keyword>
<comment type="subcellular location">
    <subcellularLocation>
        <location evidence="1">Membrane</location>
        <topology evidence="1">Multi-pass membrane protein</topology>
    </subcellularLocation>
</comment>
<keyword evidence="8" id="KW-0675">Receptor</keyword>
<dbReference type="InterPro" id="IPR049680">
    <property type="entry name" value="FLVCR1-2_SLC49-like"/>
</dbReference>
<gene>
    <name evidence="8" type="ORF">BSL78_13206</name>
</gene>
<dbReference type="PANTHER" id="PTHR10924">
    <property type="entry name" value="MAJOR FACILITATOR SUPERFAMILY PROTEIN-RELATED"/>
    <property type="match status" value="1"/>
</dbReference>
<evidence type="ECO:0000256" key="2">
    <source>
        <dbReference type="ARBA" id="ARBA00022692"/>
    </source>
</evidence>
<protein>
    <submittedName>
        <fullName evidence="8">Putative feline leukemia virus subgroup C receptor-related protein 2</fullName>
    </submittedName>
</protein>
<dbReference type="GO" id="GO:0016020">
    <property type="term" value="C:membrane"/>
    <property type="evidence" value="ECO:0007669"/>
    <property type="project" value="UniProtKB-SubCell"/>
</dbReference>
<evidence type="ECO:0000256" key="7">
    <source>
        <dbReference type="SAM" id="Phobius"/>
    </source>
</evidence>
<feature type="transmembrane region" description="Helical" evidence="7">
    <location>
        <begin position="169"/>
        <end position="189"/>
    </location>
</feature>
<evidence type="ECO:0000256" key="5">
    <source>
        <dbReference type="SAM" id="Coils"/>
    </source>
</evidence>
<feature type="transmembrane region" description="Helical" evidence="7">
    <location>
        <begin position="295"/>
        <end position="312"/>
    </location>
</feature>
<accession>A0A2G8KPK5</accession>
<keyword evidence="2 7" id="KW-0812">Transmembrane</keyword>
<evidence type="ECO:0000256" key="4">
    <source>
        <dbReference type="ARBA" id="ARBA00023136"/>
    </source>
</evidence>
<comment type="caution">
    <text evidence="8">The sequence shown here is derived from an EMBL/GenBank/DDBJ whole genome shotgun (WGS) entry which is preliminary data.</text>
</comment>
<evidence type="ECO:0000313" key="9">
    <source>
        <dbReference type="Proteomes" id="UP000230750"/>
    </source>
</evidence>
<sequence length="416" mass="45818">MERRPLLSRPDAEMEESNGVHQETVTNGVQVKNGIIQTKEELANAEDEQRLTFPFTTRYLAVRPLGTAPHRDISCQSKLLGCLVESLLVPPDLFGLAFTGQTVAAIAQVFILGMPAHVAATWFGAEQVSTACAIGVFGNQFGVAIGFVLPPIIVKNDDDITVVERGMKTMFLATALLTTVLLLLIILFYREKPPSPPSRAQLESKKTKEGRSYIDSIWLLSKNLNFILLLISYGINVGCYYAIGTLLNQIVLSEFPDSEVQIGIIGLALVLAGIVGSVVAGIWLDKTRTYRGTCIAVYLLSLTGMALFTASMKLDQLWIVGLVASFLGFFMTGYLPLGFEYAAELTYPESEGTSSGLLNASAQDKLACIKADLRRQRAEMQELKNEEEMVELRKYEDKSHKEINDEDVVLHVEKED</sequence>
<organism evidence="8 9">
    <name type="scientific">Stichopus japonicus</name>
    <name type="common">Sea cucumber</name>
    <dbReference type="NCBI Taxonomy" id="307972"/>
    <lineage>
        <taxon>Eukaryota</taxon>
        <taxon>Metazoa</taxon>
        <taxon>Echinodermata</taxon>
        <taxon>Eleutherozoa</taxon>
        <taxon>Echinozoa</taxon>
        <taxon>Holothuroidea</taxon>
        <taxon>Aspidochirotacea</taxon>
        <taxon>Aspidochirotida</taxon>
        <taxon>Stichopodidae</taxon>
        <taxon>Apostichopus</taxon>
    </lineage>
</organism>
<evidence type="ECO:0000256" key="1">
    <source>
        <dbReference type="ARBA" id="ARBA00004141"/>
    </source>
</evidence>
<dbReference type="Proteomes" id="UP000230750">
    <property type="component" value="Unassembled WGS sequence"/>
</dbReference>
<feature type="transmembrane region" description="Helical" evidence="7">
    <location>
        <begin position="263"/>
        <end position="283"/>
    </location>
</feature>
<dbReference type="Pfam" id="PF07690">
    <property type="entry name" value="MFS_1"/>
    <property type="match status" value="1"/>
</dbReference>
<dbReference type="AlphaFoldDB" id="A0A2G8KPK5"/>
<dbReference type="PANTHER" id="PTHR10924:SF4">
    <property type="entry name" value="GH15861P"/>
    <property type="match status" value="1"/>
</dbReference>
<keyword evidence="3 7" id="KW-1133">Transmembrane helix</keyword>
<feature type="transmembrane region" description="Helical" evidence="7">
    <location>
        <begin position="224"/>
        <end position="243"/>
    </location>
</feature>
<dbReference type="InterPro" id="IPR011701">
    <property type="entry name" value="MFS"/>
</dbReference>
<dbReference type="OrthoDB" id="422206at2759"/>
<evidence type="ECO:0000256" key="6">
    <source>
        <dbReference type="SAM" id="MobiDB-lite"/>
    </source>
</evidence>
<name>A0A2G8KPK5_STIJA</name>
<keyword evidence="4 7" id="KW-0472">Membrane</keyword>
<feature type="region of interest" description="Disordered" evidence="6">
    <location>
        <begin position="1"/>
        <end position="21"/>
    </location>
</feature>
<feature type="transmembrane region" description="Helical" evidence="7">
    <location>
        <begin position="93"/>
        <end position="116"/>
    </location>
</feature>
<dbReference type="EMBL" id="MRZV01000441">
    <property type="protein sequence ID" value="PIK49936.1"/>
    <property type="molecule type" value="Genomic_DNA"/>
</dbReference>
<evidence type="ECO:0000313" key="8">
    <source>
        <dbReference type="EMBL" id="PIK49936.1"/>
    </source>
</evidence>
<feature type="coiled-coil region" evidence="5">
    <location>
        <begin position="359"/>
        <end position="398"/>
    </location>
</feature>
<keyword evidence="9" id="KW-1185">Reference proteome</keyword>
<dbReference type="SUPFAM" id="SSF103473">
    <property type="entry name" value="MFS general substrate transporter"/>
    <property type="match status" value="1"/>
</dbReference>
<feature type="transmembrane region" description="Helical" evidence="7">
    <location>
        <begin position="128"/>
        <end position="149"/>
    </location>
</feature>
<dbReference type="STRING" id="307972.A0A2G8KPK5"/>
<feature type="transmembrane region" description="Helical" evidence="7">
    <location>
        <begin position="318"/>
        <end position="337"/>
    </location>
</feature>
<dbReference type="GO" id="GO:0020037">
    <property type="term" value="F:heme binding"/>
    <property type="evidence" value="ECO:0007669"/>
    <property type="project" value="TreeGrafter"/>
</dbReference>
<dbReference type="GO" id="GO:0097037">
    <property type="term" value="P:heme export"/>
    <property type="evidence" value="ECO:0007669"/>
    <property type="project" value="TreeGrafter"/>
</dbReference>
<dbReference type="GO" id="GO:0015232">
    <property type="term" value="F:heme transmembrane transporter activity"/>
    <property type="evidence" value="ECO:0007669"/>
    <property type="project" value="TreeGrafter"/>
</dbReference>
<dbReference type="Gene3D" id="1.20.1250.20">
    <property type="entry name" value="MFS general substrate transporter like domains"/>
    <property type="match status" value="2"/>
</dbReference>